<comment type="cofactor">
    <cofactor evidence="1">
        <name>Mn(2+)</name>
        <dbReference type="ChEBI" id="CHEBI:29035"/>
    </cofactor>
</comment>
<evidence type="ECO:0000256" key="3">
    <source>
        <dbReference type="ARBA" id="ARBA00022737"/>
    </source>
</evidence>
<keyword evidence="3" id="KW-0677">Repeat</keyword>
<accession>A0A1R0H3F0</accession>
<evidence type="ECO:0000256" key="7">
    <source>
        <dbReference type="ARBA" id="ARBA00022840"/>
    </source>
</evidence>
<name>A0A1R0H3F0_9FUNG</name>
<keyword evidence="7" id="KW-0067">ATP-binding</keyword>
<dbReference type="PANTHER" id="PTHR14950:SF37">
    <property type="entry name" value="ENDORIBONUCLEASE DICER"/>
    <property type="match status" value="1"/>
</dbReference>
<evidence type="ECO:0000259" key="13">
    <source>
        <dbReference type="PROSITE" id="PS50142"/>
    </source>
</evidence>
<evidence type="ECO:0000256" key="6">
    <source>
        <dbReference type="ARBA" id="ARBA00022806"/>
    </source>
</evidence>
<dbReference type="Pfam" id="PF04851">
    <property type="entry name" value="ResIII"/>
    <property type="match status" value="1"/>
</dbReference>
<dbReference type="Pfam" id="PF00271">
    <property type="entry name" value="Helicase_C"/>
    <property type="match status" value="1"/>
</dbReference>
<dbReference type="GO" id="GO:0004525">
    <property type="term" value="F:ribonuclease III activity"/>
    <property type="evidence" value="ECO:0007669"/>
    <property type="project" value="InterPro"/>
</dbReference>
<feature type="domain" description="Dicer dsRNA-binding fold" evidence="16">
    <location>
        <begin position="745"/>
        <end position="836"/>
    </location>
</feature>
<dbReference type="InterPro" id="IPR001650">
    <property type="entry name" value="Helicase_C-like"/>
</dbReference>
<dbReference type="PROSITE" id="PS00517">
    <property type="entry name" value="RNASE_3_1"/>
    <property type="match status" value="1"/>
</dbReference>
<dbReference type="Pfam" id="PF03368">
    <property type="entry name" value="Dicer_dimer"/>
    <property type="match status" value="1"/>
</dbReference>
<evidence type="ECO:0000256" key="10">
    <source>
        <dbReference type="ARBA" id="ARBA00023211"/>
    </source>
</evidence>
<keyword evidence="10" id="KW-0464">Manganese</keyword>
<feature type="domain" description="RNase III" evidence="13">
    <location>
        <begin position="1918"/>
        <end position="2104"/>
    </location>
</feature>
<evidence type="ECO:0000256" key="9">
    <source>
        <dbReference type="ARBA" id="ARBA00023158"/>
    </source>
</evidence>
<dbReference type="GO" id="GO:0046872">
    <property type="term" value="F:metal ion binding"/>
    <property type="evidence" value="ECO:0007669"/>
    <property type="project" value="UniProtKB-KW"/>
</dbReference>
<dbReference type="InterPro" id="IPR006935">
    <property type="entry name" value="Helicase/UvrB_N"/>
</dbReference>
<dbReference type="PROSITE" id="PS51192">
    <property type="entry name" value="HELICASE_ATP_BIND_1"/>
    <property type="match status" value="1"/>
</dbReference>
<keyword evidence="6" id="KW-0347">Helicase</keyword>
<dbReference type="InterPro" id="IPR014001">
    <property type="entry name" value="Helicase_ATP-bd"/>
</dbReference>
<comment type="caution">
    <text evidence="17">The sequence shown here is derived from an EMBL/GenBank/DDBJ whole genome shotgun (WGS) entry which is preliminary data.</text>
</comment>
<dbReference type="PROSITE" id="PS51194">
    <property type="entry name" value="HELICASE_CTER"/>
    <property type="match status" value="1"/>
</dbReference>
<evidence type="ECO:0000259" key="15">
    <source>
        <dbReference type="PROSITE" id="PS51194"/>
    </source>
</evidence>
<dbReference type="GO" id="GO:0003723">
    <property type="term" value="F:RNA binding"/>
    <property type="evidence" value="ECO:0007669"/>
    <property type="project" value="UniProtKB-UniRule"/>
</dbReference>
<dbReference type="EMBL" id="LSSL01000783">
    <property type="protein sequence ID" value="OLY83702.1"/>
    <property type="molecule type" value="Genomic_DNA"/>
</dbReference>
<sequence length="2318" mass="266237">MVTIDTSVSNNNDSINSNSNLNPAKDVTQLQGSVDSFLKHFHDEQTGDDRFIIDIDSLSKTLLPREYQKEALQKILDSNSILVLETGTGKTLVSSMLIEYTYRQYLNSSKLNSFTTINRPIFFLCNTSVLVEQQGEFLKKNSERTVKIYKSIGSYSAVSKNQWDDLWNDFQVHVMTGQLFLNILRTGYLEFSRVLLIIFDECHHSRKDEPYSRVMKEFYYHTEKEIRPQIFGMTASSSNAREDIDTSIRRIEAYLDSSMVSVDLSSNLESSNKLTTYTFLEYPLYYIEEKIPIYDMIVSNFISFEWFRQIISTLDFILNEIGIYPFQKLIFYLVIYLKNLVDPLKNIPEDPFLNPIGRISLDGGLSSITSFDSESCIKIEETYEHLENLEEFSETVRTIKNIQDSKNQIWLSHLNFTNSSSTKSSPTKRSKRHHPIKYFEIRSKLAPKVCIFMDYLLKNKNRFIQESSDTHEQFKAIVFIHRRSAVYSIAHLLNELEEFDFIRCKPFHGLNSKSNLLINSYNYSKNLKFGVSSSSQADVLSRFRSGEINVLISTQVSEEGLDISDCNLIIRFDPALTLTQFIQSRGRARKPKSEYVMMAIKNSIDKDFIHYSSYAGSTIRTRDMSVHRDSTSYKTFMAMEEVMINFCIAPKGIRYQYLNPILKSDKSSLITGKLTFNIGVEDQPFEKSKIEHKDYVETSMILNEIVKASLDEITGELFKISTFKNINEVFYNVTNTGAKLTALSSIGTINQYVQSIFCDKYAIKSAIFQIEEITKSQIRTTIIFPANSSVRKVVGPIYSNQTHSKRASCFYAVLVLFHYGLISEHLLPIKPKKLAISDFQDGSVLKMSYQEIHDMVDGKLINKVYFPYNQGSTKFIDHHIVERSENLAPKSSSEKSNYFTFLDFNPPEYQTPKLKFIKPDLIEDLEDPSYIDVYVYSCNFNYPVYNKSSVNDKYSFNSNSKETNSIDDRGLQLIFFFKNPLPDNVLIPLYTLKDSLPFYYSFDALNVSNKSTLSDSECEVSPLSPVETDGPSYKSLKNKVSLSRIEWESSVLFTSSLLTILTDSFLHLISEETVYAFAMPTENFSQSLFQYYKSVDIYSLTNSIFSSSMKYSPDIYEVSSNGINPKKEINVDFSTKFIDWSLMNKFCQYPDRLSNYPIEKYPEILNSHAFLSETSGYKLHKFSRVLDGNTAYNTVIEILNSVNRSIFNDFVSASENLNETEKVSTTPEVYPGDSLNSPCYEFKNEIHFLSNSSDEVKNIRLIDLLLQDSRLYIDYDYKNLSKLPLIESNEISLQFNYLLNSSLLCNFSDDKILPVSGENTGSPKNLDPNLPITVDDITIDPIGGIRSLIKYLIKRICVPDLIIILPWSLSDIYKLSVIPSLLYRLKNSLIQRDVARVFNFPINFDENNHNFFLSRKNSIEFKILKRNLDYLGKSIDDQRDCSVQTESDSDHQEVPSISDNFASRYNFNNISTESLTKNKNYIQKYIENYICYNSMPEWILRSALTSSSASEDVSYQRLETLGDSVLRLIVATQLFSGLAPVSSNEGVMSAYINLIVSNDTLSQLSVKSGICYSINSEKFERKKAPFIGSGFGVSRNKYPRFQSYYETPWSYDHKIPNPHITFSKSIPLNSKLPDDILSFVESNSYIESCLKDDQFSYNNVLGILSSQNYSNQLFNLDRVKFERYNFSPNFFTDIYSYVPYPSKFLYHKPDPENLDCDGFGFISSKKISKIDFIFMNAIKYSIENRIDLKYRTEIHMKKTKFSEDFVKRRCLIKDNSNLSNGNFKLSNLNQGDQSAQKSYLPKPIFFFCDPKFLDLKSSFQNCLNHPLEFLKIRKATKTVRELPLKTGADVIESILGSSFLVGGIKGSFKVAKTLGLVKKEWNSWDDMHPWLQKSIGLSFYSNFKSSSYYSDKPVIAKIEKMEEILDYKFANPSLLIEATTHSSLAISKSNSYERLEFLGDSVLSLLTTSHFFNYMNHYEPLSPRQITLLKHTAVSNNVLGIISQRHKLVQFLDFDNRTLEADFIQYNKNLETVLSLFKQFKANANSISTSEKSNRSHVDAFEGSLQASDWLDIPPKLWEIIEPPPKFMGDLVESLLGAVYVDSEFSLDTVRKVYNKLITPFIDRFISPGQVSIDPISQSNLTIQSHGCSSFKCISFKINEPIKDSVYNDSILSIVIREHILNNKDFSLLNQDYLIRNGFNKKELKRTPYSFETKEKLKNFTSNIFDVKTFDQKIDVKSLLKIGDEKIKEILFTYMDFNISYYVIHGDIILGSGIGAKMKSANNNACSNFLQNWNSKTSAILKELFNQTCDCSSKRTTL</sequence>
<evidence type="ECO:0000259" key="16">
    <source>
        <dbReference type="PROSITE" id="PS51327"/>
    </source>
</evidence>
<keyword evidence="8" id="KW-0460">Magnesium</keyword>
<evidence type="ECO:0000313" key="18">
    <source>
        <dbReference type="Proteomes" id="UP000187455"/>
    </source>
</evidence>
<evidence type="ECO:0000313" key="17">
    <source>
        <dbReference type="EMBL" id="OLY83702.1"/>
    </source>
</evidence>
<dbReference type="InterPro" id="IPR000999">
    <property type="entry name" value="RNase_III_dom"/>
</dbReference>
<evidence type="ECO:0000256" key="12">
    <source>
        <dbReference type="SAM" id="MobiDB-lite"/>
    </source>
</evidence>
<keyword evidence="2" id="KW-0479">Metal-binding</keyword>
<keyword evidence="5" id="KW-0378">Hydrolase</keyword>
<dbReference type="Proteomes" id="UP000187455">
    <property type="component" value="Unassembled WGS sequence"/>
</dbReference>
<evidence type="ECO:0000256" key="11">
    <source>
        <dbReference type="PROSITE-ProRule" id="PRU00657"/>
    </source>
</evidence>
<dbReference type="STRING" id="133383.A0A1R0H3F0"/>
<feature type="compositionally biased region" description="Low complexity" evidence="12">
    <location>
        <begin position="7"/>
        <end position="22"/>
    </location>
</feature>
<dbReference type="GO" id="GO:0003677">
    <property type="term" value="F:DNA binding"/>
    <property type="evidence" value="ECO:0007669"/>
    <property type="project" value="InterPro"/>
</dbReference>
<dbReference type="Pfam" id="PF00636">
    <property type="entry name" value="Ribonuclease_3"/>
    <property type="match status" value="2"/>
</dbReference>
<proteinExistence type="inferred from homology"/>
<dbReference type="SMART" id="SM00490">
    <property type="entry name" value="HELICc"/>
    <property type="match status" value="1"/>
</dbReference>
<dbReference type="InterPro" id="IPR038248">
    <property type="entry name" value="Dicer_dimer_sf"/>
</dbReference>
<dbReference type="OrthoDB" id="416741at2759"/>
<feature type="domain" description="RNase III" evidence="13">
    <location>
        <begin position="1482"/>
        <end position="1570"/>
    </location>
</feature>
<dbReference type="SMART" id="SM00487">
    <property type="entry name" value="DEXDc"/>
    <property type="match status" value="1"/>
</dbReference>
<evidence type="ECO:0000256" key="8">
    <source>
        <dbReference type="ARBA" id="ARBA00022842"/>
    </source>
</evidence>
<dbReference type="Gene3D" id="3.40.50.300">
    <property type="entry name" value="P-loop containing nucleotide triphosphate hydrolases"/>
    <property type="match status" value="2"/>
</dbReference>
<keyword evidence="4" id="KW-0547">Nucleotide-binding</keyword>
<organism evidence="17 18">
    <name type="scientific">Smittium mucronatum</name>
    <dbReference type="NCBI Taxonomy" id="133383"/>
    <lineage>
        <taxon>Eukaryota</taxon>
        <taxon>Fungi</taxon>
        <taxon>Fungi incertae sedis</taxon>
        <taxon>Zoopagomycota</taxon>
        <taxon>Kickxellomycotina</taxon>
        <taxon>Harpellomycetes</taxon>
        <taxon>Harpellales</taxon>
        <taxon>Legeriomycetaceae</taxon>
        <taxon>Smittium</taxon>
    </lineage>
</organism>
<dbReference type="GO" id="GO:0005524">
    <property type="term" value="F:ATP binding"/>
    <property type="evidence" value="ECO:0007669"/>
    <property type="project" value="UniProtKB-KW"/>
</dbReference>
<dbReference type="Gene3D" id="1.10.1520.10">
    <property type="entry name" value="Ribonuclease III domain"/>
    <property type="match status" value="2"/>
</dbReference>
<feature type="domain" description="Helicase C-terminal" evidence="15">
    <location>
        <begin position="456"/>
        <end position="627"/>
    </location>
</feature>
<evidence type="ECO:0000256" key="4">
    <source>
        <dbReference type="ARBA" id="ARBA00022741"/>
    </source>
</evidence>
<comment type="similarity">
    <text evidence="11">Belongs to the helicase family. Dicer subfamily.</text>
</comment>
<evidence type="ECO:0000256" key="5">
    <source>
        <dbReference type="ARBA" id="ARBA00022801"/>
    </source>
</evidence>
<keyword evidence="9" id="KW-0943">RNA-mediated gene silencing</keyword>
<protein>
    <submittedName>
        <fullName evidence="17">Dicer-like protein 1</fullName>
    </submittedName>
</protein>
<dbReference type="GO" id="GO:0031047">
    <property type="term" value="P:regulatory ncRNA-mediated gene silencing"/>
    <property type="evidence" value="ECO:0007669"/>
    <property type="project" value="UniProtKB-KW"/>
</dbReference>
<keyword evidence="11" id="KW-0694">RNA-binding</keyword>
<dbReference type="SUPFAM" id="SSF52540">
    <property type="entry name" value="P-loop containing nucleoside triphosphate hydrolases"/>
    <property type="match status" value="1"/>
</dbReference>
<dbReference type="InterPro" id="IPR027417">
    <property type="entry name" value="P-loop_NTPase"/>
</dbReference>
<feature type="region of interest" description="Disordered" evidence="12">
    <location>
        <begin position="1"/>
        <end position="23"/>
    </location>
</feature>
<dbReference type="PANTHER" id="PTHR14950">
    <property type="entry name" value="DICER-RELATED"/>
    <property type="match status" value="1"/>
</dbReference>
<dbReference type="CDD" id="cd00593">
    <property type="entry name" value="RIBOc"/>
    <property type="match status" value="2"/>
</dbReference>
<dbReference type="GO" id="GO:0006396">
    <property type="term" value="P:RNA processing"/>
    <property type="evidence" value="ECO:0007669"/>
    <property type="project" value="InterPro"/>
</dbReference>
<dbReference type="Gene3D" id="3.30.160.380">
    <property type="entry name" value="Dicer dimerisation domain"/>
    <property type="match status" value="1"/>
</dbReference>
<dbReference type="PROSITE" id="PS51327">
    <property type="entry name" value="DICER_DSRBF"/>
    <property type="match status" value="1"/>
</dbReference>
<gene>
    <name evidence="17" type="ORF">AYI68_g2150</name>
</gene>
<dbReference type="SMART" id="SM00535">
    <property type="entry name" value="RIBOc"/>
    <property type="match status" value="2"/>
</dbReference>
<evidence type="ECO:0000259" key="14">
    <source>
        <dbReference type="PROSITE" id="PS51192"/>
    </source>
</evidence>
<reference evidence="17 18" key="1">
    <citation type="journal article" date="2016" name="Mol. Biol. Evol.">
        <title>Genome-Wide Survey of Gut Fungi (Harpellales) Reveals the First Horizontally Transferred Ubiquitin Gene from a Mosquito Host.</title>
        <authorList>
            <person name="Wang Y."/>
            <person name="White M.M."/>
            <person name="Kvist S."/>
            <person name="Moncalvo J.M."/>
        </authorList>
    </citation>
    <scope>NUCLEOTIDE SEQUENCE [LARGE SCALE GENOMIC DNA]</scope>
    <source>
        <strain evidence="17 18">ALG-7-W6</strain>
    </source>
</reference>
<dbReference type="GO" id="GO:0004386">
    <property type="term" value="F:helicase activity"/>
    <property type="evidence" value="ECO:0007669"/>
    <property type="project" value="UniProtKB-KW"/>
</dbReference>
<dbReference type="PROSITE" id="PS50142">
    <property type="entry name" value="RNASE_3_2"/>
    <property type="match status" value="2"/>
</dbReference>
<dbReference type="InterPro" id="IPR005034">
    <property type="entry name" value="Dicer_dimerisation"/>
</dbReference>
<dbReference type="InterPro" id="IPR036389">
    <property type="entry name" value="RNase_III_sf"/>
</dbReference>
<evidence type="ECO:0000256" key="2">
    <source>
        <dbReference type="ARBA" id="ARBA00022723"/>
    </source>
</evidence>
<feature type="domain" description="Helicase ATP-binding" evidence="14">
    <location>
        <begin position="71"/>
        <end position="255"/>
    </location>
</feature>
<evidence type="ECO:0000256" key="1">
    <source>
        <dbReference type="ARBA" id="ARBA00001936"/>
    </source>
</evidence>
<keyword evidence="18" id="KW-1185">Reference proteome</keyword>
<dbReference type="SUPFAM" id="SSF69065">
    <property type="entry name" value="RNase III domain-like"/>
    <property type="match status" value="2"/>
</dbReference>